<proteinExistence type="predicted"/>
<dbReference type="Proteomes" id="UP000315636">
    <property type="component" value="Unassembled WGS sequence"/>
</dbReference>
<dbReference type="InterPro" id="IPR036390">
    <property type="entry name" value="WH_DNA-bd_sf"/>
</dbReference>
<keyword evidence="1 4" id="KW-0238">DNA-binding</keyword>
<dbReference type="SUPFAM" id="SSF46785">
    <property type="entry name" value="Winged helix' DNA-binding domain"/>
    <property type="match status" value="1"/>
</dbReference>
<keyword evidence="2" id="KW-0812">Transmembrane</keyword>
<keyword evidence="2" id="KW-1133">Transmembrane helix</keyword>
<evidence type="ECO:0000259" key="3">
    <source>
        <dbReference type="Pfam" id="PF03551"/>
    </source>
</evidence>
<reference evidence="4 5" key="1">
    <citation type="submission" date="2017-05" db="EMBL/GenBank/DDBJ databases">
        <authorList>
            <person name="Varghese N."/>
            <person name="Submissions S."/>
        </authorList>
    </citation>
    <scope>NUCLEOTIDE SEQUENCE [LARGE SCALE GENOMIC DNA]</scope>
    <source>
        <strain evidence="4 5">DSM 45474</strain>
    </source>
</reference>
<dbReference type="CDD" id="cd00090">
    <property type="entry name" value="HTH_ARSR"/>
    <property type="match status" value="1"/>
</dbReference>
<evidence type="ECO:0000313" key="5">
    <source>
        <dbReference type="Proteomes" id="UP000315636"/>
    </source>
</evidence>
<dbReference type="PANTHER" id="PTHR33169">
    <property type="entry name" value="PADR-FAMILY TRANSCRIPTIONAL REGULATOR"/>
    <property type="match status" value="1"/>
</dbReference>
<organism evidence="4 5">
    <name type="scientific">Melghirimyces algeriensis</name>
    <dbReference type="NCBI Taxonomy" id="910412"/>
    <lineage>
        <taxon>Bacteria</taxon>
        <taxon>Bacillati</taxon>
        <taxon>Bacillota</taxon>
        <taxon>Bacilli</taxon>
        <taxon>Bacillales</taxon>
        <taxon>Thermoactinomycetaceae</taxon>
        <taxon>Melghirimyces</taxon>
    </lineage>
</organism>
<evidence type="ECO:0000313" key="4">
    <source>
        <dbReference type="EMBL" id="SMO69868.1"/>
    </source>
</evidence>
<name>A0A521DE51_9BACL</name>
<dbReference type="InterPro" id="IPR052509">
    <property type="entry name" value="Metal_resp_DNA-bind_regulator"/>
</dbReference>
<protein>
    <submittedName>
        <fullName evidence="4">DNA-binding transcriptional regulator, PadR family</fullName>
    </submittedName>
</protein>
<evidence type="ECO:0000256" key="1">
    <source>
        <dbReference type="ARBA" id="ARBA00023125"/>
    </source>
</evidence>
<dbReference type="Gene3D" id="1.10.10.10">
    <property type="entry name" value="Winged helix-like DNA-binding domain superfamily/Winged helix DNA-binding domain"/>
    <property type="match status" value="1"/>
</dbReference>
<dbReference type="GO" id="GO:0003677">
    <property type="term" value="F:DNA binding"/>
    <property type="evidence" value="ECO:0007669"/>
    <property type="project" value="UniProtKB-KW"/>
</dbReference>
<dbReference type="InterPro" id="IPR036388">
    <property type="entry name" value="WH-like_DNA-bd_sf"/>
</dbReference>
<gene>
    <name evidence="4" type="ORF">SAMN06264849_10612</name>
</gene>
<dbReference type="InterPro" id="IPR005149">
    <property type="entry name" value="Tscrpt_reg_PadR_N"/>
</dbReference>
<dbReference type="InterPro" id="IPR011991">
    <property type="entry name" value="ArsR-like_HTH"/>
</dbReference>
<dbReference type="EMBL" id="FXTI01000006">
    <property type="protein sequence ID" value="SMO69868.1"/>
    <property type="molecule type" value="Genomic_DNA"/>
</dbReference>
<dbReference type="Pfam" id="PF03551">
    <property type="entry name" value="PadR"/>
    <property type="match status" value="1"/>
</dbReference>
<feature type="transmembrane region" description="Helical" evidence="2">
    <location>
        <begin position="6"/>
        <end position="23"/>
    </location>
</feature>
<feature type="domain" description="Transcription regulator PadR N-terminal" evidence="3">
    <location>
        <begin position="47"/>
        <end position="117"/>
    </location>
</feature>
<sequence length="150" mass="17732">MELTLLSVMVYIIDIYISLIYTVNMMKSNNEDKWLIQIRKGMFELAILSLLSHKPMYGYEISMALKHSTVFTISEGAIYPILRRMTEKEWIEFFWGESNEGPRRKYYQITEEGRVILEYRIEKYKEMYASLQTLREGGLDTDHGQNGSIH</sequence>
<keyword evidence="2" id="KW-0472">Membrane</keyword>
<dbReference type="AlphaFoldDB" id="A0A521DE51"/>
<dbReference type="PANTHER" id="PTHR33169:SF25">
    <property type="entry name" value="DNA-BINDING PROTEIN YIZB-RELATED"/>
    <property type="match status" value="1"/>
</dbReference>
<keyword evidence="5" id="KW-1185">Reference proteome</keyword>
<accession>A0A521DE51</accession>
<evidence type="ECO:0000256" key="2">
    <source>
        <dbReference type="SAM" id="Phobius"/>
    </source>
</evidence>